<evidence type="ECO:0000313" key="2">
    <source>
        <dbReference type="Proteomes" id="UP000819052"/>
    </source>
</evidence>
<proteinExistence type="predicted"/>
<sequence>MTRTTVEVFQRGQRIASHVQCAFKGLQTTIAVHMPPAHREVAGWNAQTLTARAETIGPRCVVLVERLLCQRQHPYKAGTASKLNCRRGYFSTKLVD</sequence>
<keyword evidence="2" id="KW-1185">Reference proteome</keyword>
<protein>
    <submittedName>
        <fullName evidence="1">Uncharacterized protein</fullName>
    </submittedName>
</protein>
<name>A0ABX0MBE9_9BURK</name>
<gene>
    <name evidence="1" type="ORF">F1609_26270</name>
</gene>
<dbReference type="Proteomes" id="UP000819052">
    <property type="component" value="Unassembled WGS sequence"/>
</dbReference>
<evidence type="ECO:0000313" key="1">
    <source>
        <dbReference type="EMBL" id="NHZ43644.1"/>
    </source>
</evidence>
<comment type="caution">
    <text evidence="1">The sequence shown here is derived from an EMBL/GenBank/DDBJ whole genome shotgun (WGS) entry which is preliminary data.</text>
</comment>
<organism evidence="1 2">
    <name type="scientific">Massilia aquatica</name>
    <dbReference type="NCBI Taxonomy" id="2609000"/>
    <lineage>
        <taxon>Bacteria</taxon>
        <taxon>Pseudomonadati</taxon>
        <taxon>Pseudomonadota</taxon>
        <taxon>Betaproteobacteria</taxon>
        <taxon>Burkholderiales</taxon>
        <taxon>Oxalobacteraceae</taxon>
        <taxon>Telluria group</taxon>
        <taxon>Massilia</taxon>
    </lineage>
</organism>
<dbReference type="EMBL" id="VVIW01000022">
    <property type="protein sequence ID" value="NHZ43644.1"/>
    <property type="molecule type" value="Genomic_DNA"/>
</dbReference>
<accession>A0ABX0MBE9</accession>
<reference evidence="1 2" key="1">
    <citation type="submission" date="2019-09" db="EMBL/GenBank/DDBJ databases">
        <title>Taxonomy of Antarctic Massilia spp.: description of Massilia rubra sp. nov., Massilia aquatica sp. nov., Massilia mucilaginosa sp. nov., Massilia frigida sp. nov. isolated from streams, lakes and regoliths.</title>
        <authorList>
            <person name="Holochova P."/>
            <person name="Sedlacek I."/>
            <person name="Kralova S."/>
            <person name="Maslanova I."/>
            <person name="Busse H.-J."/>
            <person name="Stankova E."/>
            <person name="Vrbovska V."/>
            <person name="Kovarovic V."/>
            <person name="Bartak M."/>
            <person name="Svec P."/>
            <person name="Pantucek R."/>
        </authorList>
    </citation>
    <scope>NUCLEOTIDE SEQUENCE [LARGE SCALE GENOMIC DNA]</scope>
    <source>
        <strain evidence="1 2">CCM 8693</strain>
    </source>
</reference>